<comment type="caution">
    <text evidence="2">The sequence shown here is derived from an EMBL/GenBank/DDBJ whole genome shotgun (WGS) entry which is preliminary data.</text>
</comment>
<feature type="non-terminal residue" evidence="2">
    <location>
        <position position="109"/>
    </location>
</feature>
<name>A0A9P7K1N1_9AGAR</name>
<dbReference type="EMBL" id="JABCKV010006222">
    <property type="protein sequence ID" value="KAG5633224.1"/>
    <property type="molecule type" value="Genomic_DNA"/>
</dbReference>
<reference evidence="2" key="1">
    <citation type="submission" date="2020-07" db="EMBL/GenBank/DDBJ databases">
        <authorList>
            <person name="Nieuwenhuis M."/>
            <person name="Van De Peppel L.J.J."/>
        </authorList>
    </citation>
    <scope>NUCLEOTIDE SEQUENCE</scope>
    <source>
        <strain evidence="2">AP01</strain>
        <tissue evidence="2">Mycelium</tissue>
    </source>
</reference>
<organism evidence="2 3">
    <name type="scientific">Asterophora parasitica</name>
    <dbReference type="NCBI Taxonomy" id="117018"/>
    <lineage>
        <taxon>Eukaryota</taxon>
        <taxon>Fungi</taxon>
        <taxon>Dikarya</taxon>
        <taxon>Basidiomycota</taxon>
        <taxon>Agaricomycotina</taxon>
        <taxon>Agaricomycetes</taxon>
        <taxon>Agaricomycetidae</taxon>
        <taxon>Agaricales</taxon>
        <taxon>Tricholomatineae</taxon>
        <taxon>Lyophyllaceae</taxon>
        <taxon>Asterophora</taxon>
    </lineage>
</organism>
<evidence type="ECO:0000313" key="3">
    <source>
        <dbReference type="Proteomes" id="UP000775547"/>
    </source>
</evidence>
<gene>
    <name evidence="2" type="ORF">DXG03_008001</name>
</gene>
<feature type="compositionally biased region" description="Basic and acidic residues" evidence="1">
    <location>
        <begin position="99"/>
        <end position="109"/>
    </location>
</feature>
<feature type="region of interest" description="Disordered" evidence="1">
    <location>
        <begin position="66"/>
        <end position="109"/>
    </location>
</feature>
<keyword evidence="3" id="KW-1185">Reference proteome</keyword>
<sequence length="109" mass="11414">MVYLRTGHPNGDAKRIIAAPVSLTWLPRGALPLSRNHHNVTDLALATPASPGADQQNFVAETVVTAPSPATVPPQPLDEPGAMSQPASLTNPPPDADTPSDRDHPSPMD</sequence>
<proteinExistence type="predicted"/>
<evidence type="ECO:0000313" key="2">
    <source>
        <dbReference type="EMBL" id="KAG5633224.1"/>
    </source>
</evidence>
<dbReference type="AlphaFoldDB" id="A0A9P7K1N1"/>
<evidence type="ECO:0000256" key="1">
    <source>
        <dbReference type="SAM" id="MobiDB-lite"/>
    </source>
</evidence>
<accession>A0A9P7K1N1</accession>
<protein>
    <submittedName>
        <fullName evidence="2">Uncharacterized protein</fullName>
    </submittedName>
</protein>
<dbReference type="Proteomes" id="UP000775547">
    <property type="component" value="Unassembled WGS sequence"/>
</dbReference>
<reference evidence="2" key="2">
    <citation type="submission" date="2021-10" db="EMBL/GenBank/DDBJ databases">
        <title>Phylogenomics reveals ancestral predisposition of the termite-cultivated fungus Termitomyces towards a domesticated lifestyle.</title>
        <authorList>
            <person name="Auxier B."/>
            <person name="Grum-Grzhimaylo A."/>
            <person name="Cardenas M.E."/>
            <person name="Lodge J.D."/>
            <person name="Laessoe T."/>
            <person name="Pedersen O."/>
            <person name="Smith M.E."/>
            <person name="Kuyper T.W."/>
            <person name="Franco-Molano E.A."/>
            <person name="Baroni T.J."/>
            <person name="Aanen D.K."/>
        </authorList>
    </citation>
    <scope>NUCLEOTIDE SEQUENCE</scope>
    <source>
        <strain evidence="2">AP01</strain>
        <tissue evidence="2">Mycelium</tissue>
    </source>
</reference>